<protein>
    <recommendedName>
        <fullName evidence="1">Right handed beta helix domain-containing protein</fullName>
    </recommendedName>
</protein>
<comment type="caution">
    <text evidence="2">The sequence shown here is derived from an EMBL/GenBank/DDBJ whole genome shotgun (WGS) entry which is preliminary data.</text>
</comment>
<gene>
    <name evidence="2" type="ORF">FJZ47_00835</name>
</gene>
<dbReference type="EMBL" id="VGLS01000011">
    <property type="protein sequence ID" value="MBM3222338.1"/>
    <property type="molecule type" value="Genomic_DNA"/>
</dbReference>
<reference evidence="2" key="1">
    <citation type="submission" date="2019-03" db="EMBL/GenBank/DDBJ databases">
        <title>Lake Tanganyika Metagenome-Assembled Genomes (MAGs).</title>
        <authorList>
            <person name="Tran P."/>
        </authorList>
    </citation>
    <scope>NUCLEOTIDE SEQUENCE</scope>
    <source>
        <strain evidence="2">K_DeepCast_65m_m2_066</strain>
    </source>
</reference>
<dbReference type="SUPFAM" id="SSF51126">
    <property type="entry name" value="Pectin lyase-like"/>
    <property type="match status" value="1"/>
</dbReference>
<accession>A0A937VXF8</accession>
<feature type="domain" description="Right handed beta helix" evidence="1">
    <location>
        <begin position="81"/>
        <end position="190"/>
    </location>
</feature>
<dbReference type="InterPro" id="IPR039448">
    <property type="entry name" value="Beta_helix"/>
</dbReference>
<dbReference type="InterPro" id="IPR012334">
    <property type="entry name" value="Pectin_lyas_fold"/>
</dbReference>
<dbReference type="InterPro" id="IPR010344">
    <property type="entry name" value="YbjH"/>
</dbReference>
<dbReference type="Pfam" id="PF13229">
    <property type="entry name" value="Beta_helix"/>
    <property type="match status" value="1"/>
</dbReference>
<proteinExistence type="predicted"/>
<dbReference type="Proteomes" id="UP000712673">
    <property type="component" value="Unassembled WGS sequence"/>
</dbReference>
<dbReference type="AlphaFoldDB" id="A0A937VXF8"/>
<evidence type="ECO:0000313" key="2">
    <source>
        <dbReference type="EMBL" id="MBM3222338.1"/>
    </source>
</evidence>
<evidence type="ECO:0000313" key="3">
    <source>
        <dbReference type="Proteomes" id="UP000712673"/>
    </source>
</evidence>
<name>A0A937VXF8_UNCTE</name>
<dbReference type="InterPro" id="IPR011050">
    <property type="entry name" value="Pectin_lyase_fold/virulence"/>
</dbReference>
<dbReference type="Gene3D" id="2.160.20.10">
    <property type="entry name" value="Single-stranded right-handed beta-helix, Pectin lyase-like"/>
    <property type="match status" value="1"/>
</dbReference>
<organism evidence="2 3">
    <name type="scientific">Tectimicrobiota bacterium</name>
    <dbReference type="NCBI Taxonomy" id="2528274"/>
    <lineage>
        <taxon>Bacteria</taxon>
        <taxon>Pseudomonadati</taxon>
        <taxon>Nitrospinota/Tectimicrobiota group</taxon>
        <taxon>Candidatus Tectimicrobiota</taxon>
    </lineage>
</organism>
<evidence type="ECO:0000259" key="1">
    <source>
        <dbReference type="Pfam" id="PF13229"/>
    </source>
</evidence>
<dbReference type="Pfam" id="PF06082">
    <property type="entry name" value="YjbH"/>
    <property type="match status" value="2"/>
</dbReference>
<sequence>MRFAPRIGFGCIIGFMVWVGLVPCTQAAVLRVPQTYATIQDGIAAARAGDTVVVAPGVYFESITLKPGVHLYGEAGAILDGSQGTGALVRATGGVDQTAVLSGFVVRRSRQAGILLNQAAPTLRNNVIAENVGPGIVCAQASPLVVNNVLVANAGGGMTCEYPGTAPIIKYNVFWNNHLADVQGCKLGDGNRYEEPGFLNAPAGNYRLAPTSPLIDAGDPQAQWMDRDGSRSDIGVYGGPLPPVEPSRPSEGAGVFASLFDTPGILRNSLSTWGLPGIIHVPTATMVPEGSVDVAYNNARDPQVFPGVERQKNFNFALGFLPRLTIGGRGTVPTDAQGMDLAGDISANIQLQLLEDRSWWPAVAVGLQDVSGGAQFFRSRYVVLSKSLFGRVRGTVGFGAGPDVLDGPFAGVELALNRFITVLGEYDTQSFNGGLRLFPLPEAWEAYGIPRPTVDVLWQEGQQVSWGIHFRSVLGEAKFQAQREVQAQKRYRRPASEHFAEVSLQTMSERLQAELIDRGLENVRITVARLEPGLTVVVEYENRRYNRDELDALGLVFGLAALRTPPPITHMRAIVKEVNIPVLDVSTNVETFLAFLNEQMPASAFAQQLHITQDVRWPVPGLMPEAVTSIGERSWLKMDVILRPGIETLILTELGVADIRFRLFPDAFVQLTPGTVLNVRGTIPVVKTEAFDEISSSPGIDRALVHQSLRIPLGGWPPGLTQFSIGRFNAVDHGIANETAFTFAEGRFFVKGTLARLGSSFSALDRWVALGNGRVRYPALDLTLSVTAGRFVNGDQGVAVDLGRFFGNTEIGVFFRHSENGSQAGLRLGIPLTPAKELPPWRVRPRLPELFAYEQSTTVLTRSNFIRGDIGQSLRTGHEVERVYWNRDRLYPVYIWQHVDTLRQAVRRWIDATS</sequence>